<protein>
    <submittedName>
        <fullName evidence="2">Oidioi.mRNA.OKI2018_I69.XSR.g13903.t1.cds</fullName>
    </submittedName>
</protein>
<accession>A0ABN7S892</accession>
<sequence length="115" mass="13164">MANPRNYFINEQIFYGQNSLLNSRTDSRSVSSFNSDELDEIMGSDYQSMSDQSEVEHSSNGTFGSGHFDEKDLDVEIMEDSISSNTESGRYDEHYDRDIECELFGNEHDTSEDSF</sequence>
<organism evidence="2 3">
    <name type="scientific">Oikopleura dioica</name>
    <name type="common">Tunicate</name>
    <dbReference type="NCBI Taxonomy" id="34765"/>
    <lineage>
        <taxon>Eukaryota</taxon>
        <taxon>Metazoa</taxon>
        <taxon>Chordata</taxon>
        <taxon>Tunicata</taxon>
        <taxon>Appendicularia</taxon>
        <taxon>Copelata</taxon>
        <taxon>Oikopleuridae</taxon>
        <taxon>Oikopleura</taxon>
    </lineage>
</organism>
<evidence type="ECO:0000313" key="3">
    <source>
        <dbReference type="Proteomes" id="UP001158576"/>
    </source>
</evidence>
<dbReference type="EMBL" id="OU015569">
    <property type="protein sequence ID" value="CAG5094836.1"/>
    <property type="molecule type" value="Genomic_DNA"/>
</dbReference>
<evidence type="ECO:0000313" key="2">
    <source>
        <dbReference type="EMBL" id="CAG5094836.1"/>
    </source>
</evidence>
<proteinExistence type="predicted"/>
<feature type="compositionally biased region" description="Polar residues" evidence="1">
    <location>
        <begin position="47"/>
        <end position="62"/>
    </location>
</feature>
<name>A0ABN7S892_OIKDI</name>
<keyword evidence="3" id="KW-1185">Reference proteome</keyword>
<gene>
    <name evidence="2" type="ORF">OKIOD_LOCUS5461</name>
</gene>
<reference evidence="2 3" key="1">
    <citation type="submission" date="2021-04" db="EMBL/GenBank/DDBJ databases">
        <authorList>
            <person name="Bliznina A."/>
        </authorList>
    </citation>
    <scope>NUCLEOTIDE SEQUENCE [LARGE SCALE GENOMIC DNA]</scope>
</reference>
<feature type="region of interest" description="Disordered" evidence="1">
    <location>
        <begin position="47"/>
        <end position="69"/>
    </location>
</feature>
<evidence type="ECO:0000256" key="1">
    <source>
        <dbReference type="SAM" id="MobiDB-lite"/>
    </source>
</evidence>
<dbReference type="Proteomes" id="UP001158576">
    <property type="component" value="Chromosome XSR"/>
</dbReference>